<evidence type="ECO:0000256" key="4">
    <source>
        <dbReference type="ARBA" id="ARBA00044511"/>
    </source>
</evidence>
<protein>
    <recommendedName>
        <fullName evidence="9">Pentatricopeptide repeat-containing protein</fullName>
    </recommendedName>
</protein>
<feature type="compositionally biased region" description="Polar residues" evidence="6">
    <location>
        <begin position="52"/>
        <end position="63"/>
    </location>
</feature>
<comment type="caution">
    <text evidence="7">The sequence shown here is derived from an EMBL/GenBank/DDBJ whole genome shotgun (WGS) entry which is preliminary data.</text>
</comment>
<evidence type="ECO:0000313" key="7">
    <source>
        <dbReference type="EMBL" id="KAK3387506.1"/>
    </source>
</evidence>
<evidence type="ECO:0000256" key="5">
    <source>
        <dbReference type="PROSITE-ProRule" id="PRU00708"/>
    </source>
</evidence>
<reference evidence="7" key="2">
    <citation type="submission" date="2023-06" db="EMBL/GenBank/DDBJ databases">
        <authorList>
            <consortium name="Lawrence Berkeley National Laboratory"/>
            <person name="Haridas S."/>
            <person name="Hensen N."/>
            <person name="Bonometti L."/>
            <person name="Westerberg I."/>
            <person name="Brannstrom I.O."/>
            <person name="Guillou S."/>
            <person name="Cros-Aarteil S."/>
            <person name="Calhoun S."/>
            <person name="Kuo A."/>
            <person name="Mondo S."/>
            <person name="Pangilinan J."/>
            <person name="Riley R."/>
            <person name="LaButti K."/>
            <person name="Andreopoulos B."/>
            <person name="Lipzen A."/>
            <person name="Chen C."/>
            <person name="Yanf M."/>
            <person name="Daum C."/>
            <person name="Ng V."/>
            <person name="Clum A."/>
            <person name="Steindorff A."/>
            <person name="Ohm R."/>
            <person name="Martin F."/>
            <person name="Silar P."/>
            <person name="Natvig D."/>
            <person name="Lalanne C."/>
            <person name="Gautier V."/>
            <person name="Ament-velasquez S.L."/>
            <person name="Kruys A."/>
            <person name="Hutchinson M.I."/>
            <person name="Powell A.J."/>
            <person name="Barry K."/>
            <person name="Miller A.N."/>
            <person name="Grigoriev I.V."/>
            <person name="Debuchy R."/>
            <person name="Gladieux P."/>
            <person name="Thoren M.H."/>
            <person name="Johannesson H."/>
        </authorList>
    </citation>
    <scope>NUCLEOTIDE SEQUENCE</scope>
    <source>
        <strain evidence="7">CBS 232.78</strain>
    </source>
</reference>
<keyword evidence="8" id="KW-1185">Reference proteome</keyword>
<evidence type="ECO:0000313" key="8">
    <source>
        <dbReference type="Proteomes" id="UP001285441"/>
    </source>
</evidence>
<evidence type="ECO:0000256" key="3">
    <source>
        <dbReference type="ARBA" id="ARBA00044493"/>
    </source>
</evidence>
<dbReference type="PROSITE" id="PS51375">
    <property type="entry name" value="PPR"/>
    <property type="match status" value="2"/>
</dbReference>
<dbReference type="NCBIfam" id="TIGR00756">
    <property type="entry name" value="PPR"/>
    <property type="match status" value="2"/>
</dbReference>
<evidence type="ECO:0000256" key="2">
    <source>
        <dbReference type="ARBA" id="ARBA00022737"/>
    </source>
</evidence>
<dbReference type="EMBL" id="JAULSW010000003">
    <property type="protein sequence ID" value="KAK3387506.1"/>
    <property type="molecule type" value="Genomic_DNA"/>
</dbReference>
<feature type="repeat" description="PPR" evidence="5">
    <location>
        <begin position="427"/>
        <end position="457"/>
    </location>
</feature>
<reference evidence="7" key="1">
    <citation type="journal article" date="2023" name="Mol. Phylogenet. Evol.">
        <title>Genome-scale phylogeny and comparative genomics of the fungal order Sordariales.</title>
        <authorList>
            <person name="Hensen N."/>
            <person name="Bonometti L."/>
            <person name="Westerberg I."/>
            <person name="Brannstrom I.O."/>
            <person name="Guillou S."/>
            <person name="Cros-Aarteil S."/>
            <person name="Calhoun S."/>
            <person name="Haridas S."/>
            <person name="Kuo A."/>
            <person name="Mondo S."/>
            <person name="Pangilinan J."/>
            <person name="Riley R."/>
            <person name="LaButti K."/>
            <person name="Andreopoulos B."/>
            <person name="Lipzen A."/>
            <person name="Chen C."/>
            <person name="Yan M."/>
            <person name="Daum C."/>
            <person name="Ng V."/>
            <person name="Clum A."/>
            <person name="Steindorff A."/>
            <person name="Ohm R.A."/>
            <person name="Martin F."/>
            <person name="Silar P."/>
            <person name="Natvig D.O."/>
            <person name="Lalanne C."/>
            <person name="Gautier V."/>
            <person name="Ament-Velasquez S.L."/>
            <person name="Kruys A."/>
            <person name="Hutchinson M.I."/>
            <person name="Powell A.J."/>
            <person name="Barry K."/>
            <person name="Miller A.N."/>
            <person name="Grigoriev I.V."/>
            <person name="Debuchy R."/>
            <person name="Gladieux P."/>
            <person name="Hiltunen Thoren M."/>
            <person name="Johannesson H."/>
        </authorList>
    </citation>
    <scope>NUCLEOTIDE SEQUENCE</scope>
    <source>
        <strain evidence="7">CBS 232.78</strain>
    </source>
</reference>
<feature type="region of interest" description="Disordered" evidence="6">
    <location>
        <begin position="130"/>
        <end position="166"/>
    </location>
</feature>
<keyword evidence="2" id="KW-0677">Repeat</keyword>
<feature type="compositionally biased region" description="Basic and acidic residues" evidence="6">
    <location>
        <begin position="460"/>
        <end position="471"/>
    </location>
</feature>
<name>A0AAE0NTM3_9PEZI</name>
<feature type="region of interest" description="Disordered" evidence="6">
    <location>
        <begin position="52"/>
        <end position="71"/>
    </location>
</feature>
<dbReference type="InterPro" id="IPR011990">
    <property type="entry name" value="TPR-like_helical_dom_sf"/>
</dbReference>
<dbReference type="Gene3D" id="1.25.40.10">
    <property type="entry name" value="Tetratricopeptide repeat domain"/>
    <property type="match status" value="2"/>
</dbReference>
<proteinExistence type="inferred from homology"/>
<evidence type="ECO:0000256" key="6">
    <source>
        <dbReference type="SAM" id="MobiDB-lite"/>
    </source>
</evidence>
<dbReference type="InterPro" id="IPR002885">
    <property type="entry name" value="PPR_rpt"/>
</dbReference>
<feature type="region of interest" description="Disordered" evidence="6">
    <location>
        <begin position="456"/>
        <end position="475"/>
    </location>
</feature>
<dbReference type="AlphaFoldDB" id="A0AAE0NTM3"/>
<dbReference type="Proteomes" id="UP001285441">
    <property type="component" value="Unassembled WGS sequence"/>
</dbReference>
<organism evidence="7 8">
    <name type="scientific">Podospora didyma</name>
    <dbReference type="NCBI Taxonomy" id="330526"/>
    <lineage>
        <taxon>Eukaryota</taxon>
        <taxon>Fungi</taxon>
        <taxon>Dikarya</taxon>
        <taxon>Ascomycota</taxon>
        <taxon>Pezizomycotina</taxon>
        <taxon>Sordariomycetes</taxon>
        <taxon>Sordariomycetidae</taxon>
        <taxon>Sordariales</taxon>
        <taxon>Podosporaceae</taxon>
        <taxon>Podospora</taxon>
    </lineage>
</organism>
<dbReference type="PANTHER" id="PTHR47447:SF17">
    <property type="entry name" value="OS12G0638900 PROTEIN"/>
    <property type="match status" value="1"/>
</dbReference>
<comment type="similarity">
    <text evidence="1">Belongs to the CCM1 family.</text>
</comment>
<comment type="subunit">
    <text evidence="4">Binds to mitochondrial small subunit 15S rRNA.</text>
</comment>
<feature type="repeat" description="PPR" evidence="5">
    <location>
        <begin position="357"/>
        <end position="391"/>
    </location>
</feature>
<evidence type="ECO:0008006" key="9">
    <source>
        <dbReference type="Google" id="ProtNLM"/>
    </source>
</evidence>
<accession>A0AAE0NTM3</accession>
<dbReference type="PANTHER" id="PTHR47447">
    <property type="entry name" value="OS03G0856100 PROTEIN"/>
    <property type="match status" value="1"/>
</dbReference>
<gene>
    <name evidence="7" type="ORF">B0H63DRAFT_470188</name>
</gene>
<comment type="function">
    <text evidence="3">Regulates mitochondrial small subunit maturation by controlling 15S rRNA 5'-end processing. Localizes to the 5' precursor of the 15S rRNA in a position that is subsequently occupied by mS47 in the mature yeast mtSSU. Uses structure and sequence-specific RNA recognition, binding to a single-stranded region of the precursor and specifically recognizing bases -6 to -1. The exchange of Ccm1 for mS47 is coupled to the irreversible removal of precursor rRNA that is accompanied by conformational changes of the mitoribosomal proteins uS5m and mS26. These conformational changes signal completion of 5'-end rRNA processing through protection of the mature 5'-end of the 15S rRNA and stabilization of mS47. The removal of the 5' precursor together with the dissociation of Ccm1 may be catalyzed by the 5'-3' exoribonuclease Pet127. Involved in the specific removal of group I introns in mitochondrial encoded transcripts.</text>
</comment>
<sequence length="657" mass="74263">MKVSSRIDGSICGALRLLPRPTAWATATTTARGTTRAHTSALPADIAARRTFAQSSQSTQSPHSCAGAPAQRSYGNCTSMGEANVESRSSILKCPSTSSSRRRHCPLAIGPAPFLRSHFHDGSFFRQSVPSRCENHTAAATSPSSSGPDQRPADSLQSKPRQHPKMSEQELLNLVEPYDADDPGTVDEHLQFVRDPYMRGYARSDGHDIVIARDKHDVDYPSFDEVTEPNEEERAILWDLRFAVIRRLRNRHEIDLDNVYDLYQRLPEPRMPFIYGRLRHQLLRVLGQPDKRDSKSMMRYFAVISEVKRSGFLLTSGEWNAAMALASRYVGVTTETEVEAAMKLWQEMELEANIKGTDVTFNILFDAASKAGNFVLAEMLYQEMKSRGHRFNRYHHVSLIHFFGLQLDTSGMRAAYREMVKAGEIIDTVVLNAMISGLLRSGEEAAADRVYRRMKATAPDSREAKGTEKKRPVLPGRTYTTNKAITQALMMFAKLGRKHPKLLPGFQNTAPMHPDLQTYRILLNYYSIKVGDISKVAQLVDEMRFYQIPLHGAIFLALFKGYATHGGYERSPWSTQRLDSIWTAFLRAIDDEVPGLEIKTWLAISILQAFVKCATREQVLVAYDELKARWRLDPDDENFMIDYLGSLVNRYYAPQSH</sequence>
<feature type="compositionally biased region" description="Low complexity" evidence="6">
    <location>
        <begin position="137"/>
        <end position="146"/>
    </location>
</feature>
<dbReference type="Pfam" id="PF01535">
    <property type="entry name" value="PPR"/>
    <property type="match status" value="2"/>
</dbReference>
<evidence type="ECO:0000256" key="1">
    <source>
        <dbReference type="ARBA" id="ARBA00006192"/>
    </source>
</evidence>